<evidence type="ECO:0000313" key="3">
    <source>
        <dbReference type="Proteomes" id="UP001357452"/>
    </source>
</evidence>
<dbReference type="NCBIfam" id="TIGR04056">
    <property type="entry name" value="OMP_RagA_SusC"/>
    <property type="match status" value="1"/>
</dbReference>
<evidence type="ECO:0000256" key="1">
    <source>
        <dbReference type="SAM" id="SignalP"/>
    </source>
</evidence>
<reference evidence="2 3" key="1">
    <citation type="submission" date="2024-01" db="EMBL/GenBank/DDBJ databases">
        <title>Niabella digestum sp. nov., isolated from waste digestion system.</title>
        <authorList>
            <person name="Zhang L."/>
        </authorList>
    </citation>
    <scope>NUCLEOTIDE SEQUENCE [LARGE SCALE GENOMIC DNA]</scope>
    <source>
        <strain evidence="2 3">A18</strain>
    </source>
</reference>
<dbReference type="SUPFAM" id="SSF56935">
    <property type="entry name" value="Porins"/>
    <property type="match status" value="1"/>
</dbReference>
<dbReference type="RefSeq" id="WP_330975636.1">
    <property type="nucleotide sequence ID" value="NZ_JAZGLY010000009.1"/>
</dbReference>
<gene>
    <name evidence="2" type="ORF">V2H41_13200</name>
</gene>
<accession>A0ABU7RJP9</accession>
<organism evidence="2 3">
    <name type="scientific">Niabella digestorum</name>
    <dbReference type="NCBI Taxonomy" id="3117701"/>
    <lineage>
        <taxon>Bacteria</taxon>
        <taxon>Pseudomonadati</taxon>
        <taxon>Bacteroidota</taxon>
        <taxon>Chitinophagia</taxon>
        <taxon>Chitinophagales</taxon>
        <taxon>Chitinophagaceae</taxon>
        <taxon>Niabella</taxon>
    </lineage>
</organism>
<keyword evidence="1" id="KW-0732">Signal</keyword>
<dbReference type="Gene3D" id="2.170.130.10">
    <property type="entry name" value="TonB-dependent receptor, plug domain"/>
    <property type="match status" value="1"/>
</dbReference>
<dbReference type="InterPro" id="IPR023996">
    <property type="entry name" value="TonB-dep_OMP_SusC/RagA"/>
</dbReference>
<dbReference type="Proteomes" id="UP001357452">
    <property type="component" value="Unassembled WGS sequence"/>
</dbReference>
<feature type="signal peptide" evidence="1">
    <location>
        <begin position="1"/>
        <end position="24"/>
    </location>
</feature>
<name>A0ABU7RJP9_9BACT</name>
<feature type="chain" id="PRO_5047456498" evidence="1">
    <location>
        <begin position="25"/>
        <end position="943"/>
    </location>
</feature>
<protein>
    <submittedName>
        <fullName evidence="2">SusC/RagA family TonB-linked outer membrane protein</fullName>
    </submittedName>
</protein>
<dbReference type="InterPro" id="IPR037066">
    <property type="entry name" value="Plug_dom_sf"/>
</dbReference>
<evidence type="ECO:0000313" key="2">
    <source>
        <dbReference type="EMBL" id="MEE6188230.1"/>
    </source>
</evidence>
<proteinExistence type="predicted"/>
<comment type="caution">
    <text evidence="2">The sequence shown here is derived from an EMBL/GenBank/DDBJ whole genome shotgun (WGS) entry which is preliminary data.</text>
</comment>
<sequence length="943" mass="105840">MKKNTIIGSALLALSIFSAVSTHAQVNSDSTVNVAFGQVQREDLLGGVSTIDVEELLKKNYAVYSLDNVQSFIGGFTGNVWGQGALVLVDGVPRSAADIRLVEVSKITIMKGASSVALYGSNGAKGVILITTKRGAIKPLTIDVRANTGIYTPKSYPVYLNAAEYMTLFNEASRNDGIAERYSQELIYNTASGKNPYRYPDVSFFTSEYLRKAYSRSDITAEISGGNEKARYYNNIGLSYNNDILKFGDTKNNHNIQLNVRSNVDMNLNKWLSAHTDAVAVITNGYAGRGDFWGAAATLRPNWFSPFIPIDMLDPMNTNIQNMVQSSRKIIDGKYLLGGTSTDQTNTFADMLVAGYIKTKNRRFMFNVGATADLGAVLKGLSFSTTYSMDYSSLYTEGFRENYAVYEPTWNTIDGVEMITNLVKYNNDQNSTNEFIGETRYTQTNSLRAQFDYKNTFSNVHNVAASLIGWGYTSYITADENHGSSTYQPIRNANAGLQVGYNYKHRYYFDFTGALVHSAKLAPGNRLGFSPTVTLGWRISDEDFFQNSLSFVDDLKLVASYASLKQDIDIANYYMYQGYFKDDAGWYTWRDGVAGGWTTGSVQGENLGLDFIKRNEFRVGLNMALFKNLLTVDANYFLQNTNGLLTQGSSTIFPSYFSNWDFSFLPYLNYNNDRRTGVDYTINFNNRIGEVYYSLGFAGMFYNSKAIKRDEVYADAYQNRTGKPLDAYWGYIAEGLFKNQADIDNHAKQTFGDVKPGDIKYKDVNGDGVVDTRDQVNLGKNGWAVSPFTYGINLTLKWRRLTLFALGSGQSGAIGFKNTSYYWVRGNDKYSEVVLGRSIIEQNAGGEWELVKEGTYPRLTTTNNSNNFQNSTYWMYKNNRFNLNRVQLTYDFGTFNNSFVKGLSVYVHGDNLLVISKERKMMEMNIGSAPQYRFYNLGFKATF</sequence>
<keyword evidence="3" id="KW-1185">Reference proteome</keyword>
<dbReference type="EMBL" id="JAZGLY010000009">
    <property type="protein sequence ID" value="MEE6188230.1"/>
    <property type="molecule type" value="Genomic_DNA"/>
</dbReference>